<gene>
    <name evidence="1" type="ORF">AVDCRST_MAG81-1706</name>
</gene>
<reference evidence="1" key="1">
    <citation type="submission" date="2020-02" db="EMBL/GenBank/DDBJ databases">
        <authorList>
            <person name="Meier V. D."/>
        </authorList>
    </citation>
    <scope>NUCLEOTIDE SEQUENCE</scope>
    <source>
        <strain evidence="1">AVDCRST_MAG81</strain>
    </source>
</reference>
<name>A0A6J4V985_9CYAN</name>
<sequence length="54" mass="6281">MTQREVALALDSGANLCLALWISPLQQSYEYYPESSETLIHVFMNRMMLKRFAL</sequence>
<dbReference type="EMBL" id="CADCWO010000098">
    <property type="protein sequence ID" value="CAA9571822.1"/>
    <property type="molecule type" value="Genomic_DNA"/>
</dbReference>
<organism evidence="1">
    <name type="scientific">uncultured Synechococcales cyanobacterium</name>
    <dbReference type="NCBI Taxonomy" id="1936017"/>
    <lineage>
        <taxon>Bacteria</taxon>
        <taxon>Bacillati</taxon>
        <taxon>Cyanobacteriota</taxon>
        <taxon>Cyanophyceae</taxon>
        <taxon>Synechococcales</taxon>
        <taxon>environmental samples</taxon>
    </lineage>
</organism>
<dbReference type="AlphaFoldDB" id="A0A6J4V985"/>
<accession>A0A6J4V985</accession>
<evidence type="ECO:0000313" key="1">
    <source>
        <dbReference type="EMBL" id="CAA9571822.1"/>
    </source>
</evidence>
<protein>
    <submittedName>
        <fullName evidence="1">Uncharacterized protein</fullName>
    </submittedName>
</protein>
<proteinExistence type="predicted"/>